<dbReference type="Pfam" id="PF00685">
    <property type="entry name" value="Sulfotransfer_1"/>
    <property type="match status" value="1"/>
</dbReference>
<dbReference type="Gene3D" id="3.40.50.300">
    <property type="entry name" value="P-loop containing nucleotide triphosphate hydrolases"/>
    <property type="match status" value="1"/>
</dbReference>
<comment type="caution">
    <text evidence="2">The sequence shown here is derived from an EMBL/GenBank/DDBJ whole genome shotgun (WGS) entry which is preliminary data.</text>
</comment>
<accession>A0ABT9B3I2</accession>
<evidence type="ECO:0000313" key="3">
    <source>
        <dbReference type="Proteomes" id="UP001233314"/>
    </source>
</evidence>
<dbReference type="RefSeq" id="WP_305027239.1">
    <property type="nucleotide sequence ID" value="NZ_JAUQTA010000001.1"/>
</dbReference>
<feature type="domain" description="Sulfotransferase" evidence="1">
    <location>
        <begin position="44"/>
        <end position="284"/>
    </location>
</feature>
<dbReference type="EMBL" id="JAUQTA010000001">
    <property type="protein sequence ID" value="MDO7867856.1"/>
    <property type="molecule type" value="Genomic_DNA"/>
</dbReference>
<name>A0ABT9B3I2_9ACTN</name>
<proteinExistence type="predicted"/>
<dbReference type="InterPro" id="IPR027417">
    <property type="entry name" value="P-loop_NTPase"/>
</dbReference>
<gene>
    <name evidence="2" type="ORF">Q5722_05675</name>
</gene>
<evidence type="ECO:0000259" key="1">
    <source>
        <dbReference type="Pfam" id="PF00685"/>
    </source>
</evidence>
<evidence type="ECO:0000313" key="2">
    <source>
        <dbReference type="EMBL" id="MDO7867856.1"/>
    </source>
</evidence>
<sequence>MPLRESAFAHRIRRSSTLRKPAIATYRAIDRVRPAPPGPRVVANSIPKAGTHLVTALLDQLPGFRYSGRFVQLEASHFAHPETAASELQKNIRRVRTSSYMTTHLPALSPITDVLAASDVRTVMAIRDPRALAVSAFNYLRTAEHVGSRDEVLGMFPTDEALMDAIVHGYGEPGDPLSAPPIEVLFNAYAGWLDQPGVLTVRFEDLVGSQGGGASDSQVEQVARILDHIGVEDAGKVAPVYAERIFNTGAMTFHSGTIDGWRGQLAPAHVAHIEEMCGDAMARLGYVG</sequence>
<organism evidence="2 3">
    <name type="scientific">Nocardioides jiangxiensis</name>
    <dbReference type="NCBI Taxonomy" id="3064524"/>
    <lineage>
        <taxon>Bacteria</taxon>
        <taxon>Bacillati</taxon>
        <taxon>Actinomycetota</taxon>
        <taxon>Actinomycetes</taxon>
        <taxon>Propionibacteriales</taxon>
        <taxon>Nocardioidaceae</taxon>
        <taxon>Nocardioides</taxon>
    </lineage>
</organism>
<dbReference type="Proteomes" id="UP001233314">
    <property type="component" value="Unassembled WGS sequence"/>
</dbReference>
<keyword evidence="3" id="KW-1185">Reference proteome</keyword>
<reference evidence="2 3" key="1">
    <citation type="submission" date="2023-07" db="EMBL/GenBank/DDBJ databases">
        <title>Nocardioides sp. nov WY-20 isolated from soil.</title>
        <authorList>
            <person name="Liu B."/>
            <person name="Wan Y."/>
        </authorList>
    </citation>
    <scope>NUCLEOTIDE SEQUENCE [LARGE SCALE GENOMIC DNA]</scope>
    <source>
        <strain evidence="2 3">WY-20</strain>
    </source>
</reference>
<dbReference type="SUPFAM" id="SSF52540">
    <property type="entry name" value="P-loop containing nucleoside triphosphate hydrolases"/>
    <property type="match status" value="1"/>
</dbReference>
<protein>
    <submittedName>
        <fullName evidence="2">Sulfotransferase domain-containing protein</fullName>
    </submittedName>
</protein>
<dbReference type="InterPro" id="IPR000863">
    <property type="entry name" value="Sulfotransferase_dom"/>
</dbReference>